<gene>
    <name evidence="1" type="ORF">E3T53_17185</name>
</gene>
<comment type="caution">
    <text evidence="1">The sequence shown here is derived from an EMBL/GenBank/DDBJ whole genome shotgun (WGS) entry which is preliminary data.</text>
</comment>
<evidence type="ECO:0000313" key="1">
    <source>
        <dbReference type="EMBL" id="TFD74689.1"/>
    </source>
</evidence>
<accession>A0A4Y8KI47</accession>
<name>A0A4Y8KI47_9MICO</name>
<organism evidence="1 2">
    <name type="scientific">Cryobacterium psychrophilum</name>
    <dbReference type="NCBI Taxonomy" id="41988"/>
    <lineage>
        <taxon>Bacteria</taxon>
        <taxon>Bacillati</taxon>
        <taxon>Actinomycetota</taxon>
        <taxon>Actinomycetes</taxon>
        <taxon>Micrococcales</taxon>
        <taxon>Microbacteriaceae</taxon>
        <taxon>Cryobacterium</taxon>
    </lineage>
</organism>
<proteinExistence type="predicted"/>
<dbReference type="AlphaFoldDB" id="A0A4Y8KI47"/>
<dbReference type="EMBL" id="SOHQ01000051">
    <property type="protein sequence ID" value="TFD74689.1"/>
    <property type="molecule type" value="Genomic_DNA"/>
</dbReference>
<protein>
    <submittedName>
        <fullName evidence="1">Uncharacterized protein</fullName>
    </submittedName>
</protein>
<dbReference type="Proteomes" id="UP000298218">
    <property type="component" value="Unassembled WGS sequence"/>
</dbReference>
<keyword evidence="2" id="KW-1185">Reference proteome</keyword>
<evidence type="ECO:0000313" key="2">
    <source>
        <dbReference type="Proteomes" id="UP000298218"/>
    </source>
</evidence>
<sequence>MIFSGLVDGRVVAPRSVANRVDARPSHWSRQLLSLDDASSSTANGLGGQHLGIGMTLSGAFIATFLLAQFIVEWQGRSFPTLSLIAWILLVSAALVVNQIVQRLATRMPLWLFLAALSVGAVVVVLDLAGCWGLTGDGVYPTAAAAVGALLMPMITLRDTKDILLTIAGLGSLLLLGALAEPRDDVLTFGPEVLTIAIAIIPPLAGAGIARGFRRMVQRELDLVLVQSTVSQPRFAVGMLASEQLARLDLDAETLLNDVAQGRTALPLGPTTAMTAGALATALRLHLIEGRTETWLHHAVTESEYLNPAVTLLDPNGLAGLLSPVQREGLLLTIWLLVGDTSGPDASVSLHFGTMAPTRPGSSAHVLHYDLQLQTKGVPRRRVDPETWHAIRAVGPYIDSNRNGTLQVDIECSVDNPADA</sequence>
<dbReference type="RefSeq" id="WP_134172229.1">
    <property type="nucleotide sequence ID" value="NZ_SODI01000001.1"/>
</dbReference>
<dbReference type="OrthoDB" id="5124978at2"/>
<reference evidence="1 2" key="1">
    <citation type="submission" date="2019-03" db="EMBL/GenBank/DDBJ databases">
        <title>Genomics of glacier-inhabiting Cryobacterium strains.</title>
        <authorList>
            <person name="Liu Q."/>
            <person name="Xin Y.-H."/>
        </authorList>
    </citation>
    <scope>NUCLEOTIDE SEQUENCE [LARGE SCALE GENOMIC DNA]</scope>
    <source>
        <strain evidence="1 2">CGMCC 1.4292</strain>
    </source>
</reference>